<name>A5ZPY9_9FIRM</name>
<dbReference type="Proteomes" id="UP000006002">
    <property type="component" value="Unassembled WGS sequence"/>
</dbReference>
<evidence type="ECO:0000256" key="1">
    <source>
        <dbReference type="SAM" id="Phobius"/>
    </source>
</evidence>
<dbReference type="AlphaFoldDB" id="A5ZPY9"/>
<dbReference type="EMBL" id="AAVO02000003">
    <property type="protein sequence ID" value="EDM88153.1"/>
    <property type="molecule type" value="Genomic_DNA"/>
</dbReference>
<evidence type="ECO:0000313" key="3">
    <source>
        <dbReference type="Proteomes" id="UP000006002"/>
    </source>
</evidence>
<proteinExistence type="predicted"/>
<feature type="transmembrane region" description="Helical" evidence="1">
    <location>
        <begin position="27"/>
        <end position="49"/>
    </location>
</feature>
<dbReference type="HOGENOM" id="CLU_2987517_0_0_9"/>
<keyword evidence="1" id="KW-0812">Transmembrane</keyword>
<keyword evidence="1" id="KW-0472">Membrane</keyword>
<sequence length="57" mass="6659">MIAILCLFYLLYNGCKAFKKCKDQDVAGTIFYCTMFIVWVMAICNFDILPSLCYWNV</sequence>
<gene>
    <name evidence="2" type="ORF">RUMOBE_01059</name>
</gene>
<protein>
    <submittedName>
        <fullName evidence="2">Uncharacterized protein</fullName>
    </submittedName>
</protein>
<comment type="caution">
    <text evidence="2">The sequence shown here is derived from an EMBL/GenBank/DDBJ whole genome shotgun (WGS) entry which is preliminary data.</text>
</comment>
<organism evidence="2 3">
    <name type="scientific">Blautia obeum ATCC 29174</name>
    <dbReference type="NCBI Taxonomy" id="411459"/>
    <lineage>
        <taxon>Bacteria</taxon>
        <taxon>Bacillati</taxon>
        <taxon>Bacillota</taxon>
        <taxon>Clostridia</taxon>
        <taxon>Lachnospirales</taxon>
        <taxon>Lachnospiraceae</taxon>
        <taxon>Blautia</taxon>
    </lineage>
</organism>
<keyword evidence="1" id="KW-1133">Transmembrane helix</keyword>
<reference evidence="2 3" key="2">
    <citation type="submission" date="2007-04" db="EMBL/GenBank/DDBJ databases">
        <title>Draft genome sequence of Ruminococcus obeum (ATCC 29174).</title>
        <authorList>
            <person name="Sudarsanam P."/>
            <person name="Ley R."/>
            <person name="Guruge J."/>
            <person name="Turnbaugh P.J."/>
            <person name="Mahowald M."/>
            <person name="Liep D."/>
            <person name="Gordon J."/>
        </authorList>
    </citation>
    <scope>NUCLEOTIDE SEQUENCE [LARGE SCALE GENOMIC DNA]</scope>
    <source>
        <strain evidence="2 3">ATCC 29174</strain>
    </source>
</reference>
<accession>A5ZPY9</accession>
<evidence type="ECO:0000313" key="2">
    <source>
        <dbReference type="EMBL" id="EDM88153.1"/>
    </source>
</evidence>
<reference evidence="2 3" key="1">
    <citation type="submission" date="2007-03" db="EMBL/GenBank/DDBJ databases">
        <authorList>
            <person name="Fulton L."/>
            <person name="Clifton S."/>
            <person name="Fulton B."/>
            <person name="Xu J."/>
            <person name="Minx P."/>
            <person name="Pepin K.H."/>
            <person name="Johnson M."/>
            <person name="Thiruvilangam P."/>
            <person name="Bhonagiri V."/>
            <person name="Nash W.E."/>
            <person name="Mardis E.R."/>
            <person name="Wilson R.K."/>
        </authorList>
    </citation>
    <scope>NUCLEOTIDE SEQUENCE [LARGE SCALE GENOMIC DNA]</scope>
    <source>
        <strain evidence="2 3">ATCC 29174</strain>
    </source>
</reference>